<reference evidence="2" key="1">
    <citation type="journal article" date="2020" name="mSystems">
        <title>Genome- and Community-Level Interaction Insights into Carbon Utilization and Element Cycling Functions of Hydrothermarchaeota in Hydrothermal Sediment.</title>
        <authorList>
            <person name="Zhou Z."/>
            <person name="Liu Y."/>
            <person name="Xu W."/>
            <person name="Pan J."/>
            <person name="Luo Z.H."/>
            <person name="Li M."/>
        </authorList>
    </citation>
    <scope>NUCLEOTIDE SEQUENCE [LARGE SCALE GENOMIC DNA]</scope>
    <source>
        <strain evidence="2">SpSt-116</strain>
    </source>
</reference>
<evidence type="ECO:0000313" key="2">
    <source>
        <dbReference type="EMBL" id="HDP15404.1"/>
    </source>
</evidence>
<feature type="domain" description="HTH cro/C1-type" evidence="1">
    <location>
        <begin position="29"/>
        <end position="62"/>
    </location>
</feature>
<accession>A0A7C1GAF3</accession>
<dbReference type="PANTHER" id="PTHR40730">
    <property type="entry name" value="TRANSCRIPTIONAL REGULATOR PROTEIN-LIKE PROTEIN"/>
    <property type="match status" value="1"/>
</dbReference>
<dbReference type="PROSITE" id="PS50943">
    <property type="entry name" value="HTH_CROC1"/>
    <property type="match status" value="1"/>
</dbReference>
<dbReference type="AlphaFoldDB" id="A0A7C1GAF3"/>
<dbReference type="InterPro" id="IPR010982">
    <property type="entry name" value="Lambda_DNA-bd_dom_sf"/>
</dbReference>
<name>A0A7C1GAF3_9CREN</name>
<dbReference type="Pfam" id="PF01381">
    <property type="entry name" value="HTH_3"/>
    <property type="match status" value="1"/>
</dbReference>
<organism evidence="2">
    <name type="scientific">Thermofilum adornatum</name>
    <dbReference type="NCBI Taxonomy" id="1365176"/>
    <lineage>
        <taxon>Archaea</taxon>
        <taxon>Thermoproteota</taxon>
        <taxon>Thermoprotei</taxon>
        <taxon>Thermofilales</taxon>
        <taxon>Thermofilaceae</taxon>
        <taxon>Thermofilum</taxon>
    </lineage>
</organism>
<dbReference type="PANTHER" id="PTHR40730:SF4">
    <property type="entry name" value="TRANSCRIPTIONAL REGULATOR"/>
    <property type="match status" value="1"/>
</dbReference>
<dbReference type="CDD" id="cd00093">
    <property type="entry name" value="HTH_XRE"/>
    <property type="match status" value="1"/>
</dbReference>
<dbReference type="GO" id="GO:0003677">
    <property type="term" value="F:DNA binding"/>
    <property type="evidence" value="ECO:0007669"/>
    <property type="project" value="InterPro"/>
</dbReference>
<protein>
    <submittedName>
        <fullName evidence="2">Helix-turn-helix domain-containing protein</fullName>
    </submittedName>
</protein>
<gene>
    <name evidence="2" type="ORF">ENN26_06505</name>
</gene>
<evidence type="ECO:0000259" key="1">
    <source>
        <dbReference type="PROSITE" id="PS50943"/>
    </source>
</evidence>
<sequence>MPRCKVSRFKAPCEEISKEWLPAVRGLLVEYLYREEKKSQAQIAKLLGISQSSVSRYLNEQRGVYRGKFENIPGFSEKIKEIIKEVEAGKLRGGEALCLICRYVRSTV</sequence>
<proteinExistence type="predicted"/>
<dbReference type="EMBL" id="DSAY01000116">
    <property type="protein sequence ID" value="HDP15404.1"/>
    <property type="molecule type" value="Genomic_DNA"/>
</dbReference>
<dbReference type="SUPFAM" id="SSF47413">
    <property type="entry name" value="lambda repressor-like DNA-binding domains"/>
    <property type="match status" value="1"/>
</dbReference>
<dbReference type="InterPro" id="IPR001387">
    <property type="entry name" value="Cro/C1-type_HTH"/>
</dbReference>
<dbReference type="Gene3D" id="1.10.10.60">
    <property type="entry name" value="Homeodomain-like"/>
    <property type="match status" value="1"/>
</dbReference>
<comment type="caution">
    <text evidence="2">The sequence shown here is derived from an EMBL/GenBank/DDBJ whole genome shotgun (WGS) entry which is preliminary data.</text>
</comment>